<keyword evidence="1" id="KW-0472">Membrane</keyword>
<proteinExistence type="predicted"/>
<keyword evidence="1" id="KW-0812">Transmembrane</keyword>
<feature type="transmembrane region" description="Helical" evidence="1">
    <location>
        <begin position="78"/>
        <end position="97"/>
    </location>
</feature>
<evidence type="ECO:0000256" key="1">
    <source>
        <dbReference type="SAM" id="Phobius"/>
    </source>
</evidence>
<reference evidence="2 3" key="1">
    <citation type="submission" date="2019-07" db="EMBL/GenBank/DDBJ databases">
        <authorList>
            <person name="Jastrzebski P J."/>
            <person name="Paukszto L."/>
            <person name="Jastrzebski P J."/>
        </authorList>
    </citation>
    <scope>NUCLEOTIDE SEQUENCE [LARGE SCALE GENOMIC DNA]</scope>
    <source>
        <strain evidence="2 3">WMS-il1</strain>
    </source>
</reference>
<feature type="transmembrane region" description="Helical" evidence="1">
    <location>
        <begin position="109"/>
        <end position="135"/>
    </location>
</feature>
<accession>A0A564XYK3</accession>
<dbReference type="AlphaFoldDB" id="A0A564XYK3"/>
<dbReference type="Proteomes" id="UP000321570">
    <property type="component" value="Unassembled WGS sequence"/>
</dbReference>
<feature type="transmembrane region" description="Helical" evidence="1">
    <location>
        <begin position="183"/>
        <end position="202"/>
    </location>
</feature>
<protein>
    <submittedName>
        <fullName evidence="2">Uncharacterized protein</fullName>
    </submittedName>
</protein>
<gene>
    <name evidence="2" type="ORF">WMSIL1_LOCUS1101</name>
</gene>
<feature type="transmembrane region" description="Helical" evidence="1">
    <location>
        <begin position="147"/>
        <end position="171"/>
    </location>
</feature>
<organism evidence="2 3">
    <name type="scientific">Hymenolepis diminuta</name>
    <name type="common">Rat tapeworm</name>
    <dbReference type="NCBI Taxonomy" id="6216"/>
    <lineage>
        <taxon>Eukaryota</taxon>
        <taxon>Metazoa</taxon>
        <taxon>Spiralia</taxon>
        <taxon>Lophotrochozoa</taxon>
        <taxon>Platyhelminthes</taxon>
        <taxon>Cestoda</taxon>
        <taxon>Eucestoda</taxon>
        <taxon>Cyclophyllidea</taxon>
        <taxon>Hymenolepididae</taxon>
        <taxon>Hymenolepis</taxon>
    </lineage>
</organism>
<sequence length="252" mass="28012">MQQPLTTSPVKCETCPKDFGMPDVAILCPLAEAVLWNRLFLRRGHLKSLRNALAWMLLLVILLGVAGGLLVTKVSYALIVYPCVVTWCLILLAVFSIRRLDRFSCFPVAVRQACVVFTIFLLLASLLFILTFLPFEIQQIPESVNSPWLPITQLGTTAQFACLSLLLLLTLTPSVPPTPVNSAIVAAIFSTLHISLAITRFMHVPPVSTTNSMMSFWTTTVPDAIAAHIVFILLVCLLPWQTAKLHLWTEQW</sequence>
<feature type="transmembrane region" description="Helical" evidence="1">
    <location>
        <begin position="53"/>
        <end position="72"/>
    </location>
</feature>
<keyword evidence="3" id="KW-1185">Reference proteome</keyword>
<feature type="transmembrane region" description="Helical" evidence="1">
    <location>
        <begin position="214"/>
        <end position="238"/>
    </location>
</feature>
<evidence type="ECO:0000313" key="3">
    <source>
        <dbReference type="Proteomes" id="UP000321570"/>
    </source>
</evidence>
<dbReference type="EMBL" id="CABIJS010000022">
    <property type="protein sequence ID" value="VUZ39966.1"/>
    <property type="molecule type" value="Genomic_DNA"/>
</dbReference>
<name>A0A564XYK3_HYMDI</name>
<feature type="non-terminal residue" evidence="2">
    <location>
        <position position="252"/>
    </location>
</feature>
<evidence type="ECO:0000313" key="2">
    <source>
        <dbReference type="EMBL" id="VUZ39966.1"/>
    </source>
</evidence>
<keyword evidence="1" id="KW-1133">Transmembrane helix</keyword>